<evidence type="ECO:0000256" key="1">
    <source>
        <dbReference type="ARBA" id="ARBA00009370"/>
    </source>
</evidence>
<dbReference type="CDD" id="cd06530">
    <property type="entry name" value="S26_SPase_I"/>
    <property type="match status" value="1"/>
</dbReference>
<dbReference type="GO" id="GO:0006465">
    <property type="term" value="P:signal peptide processing"/>
    <property type="evidence" value="ECO:0007669"/>
    <property type="project" value="InterPro"/>
</dbReference>
<keyword evidence="3" id="KW-0472">Membrane</keyword>
<evidence type="ECO:0000259" key="4">
    <source>
        <dbReference type="Pfam" id="PF10502"/>
    </source>
</evidence>
<dbReference type="InterPro" id="IPR000223">
    <property type="entry name" value="Pept_S26A_signal_pept_1"/>
</dbReference>
<keyword evidence="3" id="KW-0812">Transmembrane</keyword>
<keyword evidence="3" id="KW-1133">Transmembrane helix</keyword>
<evidence type="ECO:0000256" key="3">
    <source>
        <dbReference type="SAM" id="Phobius"/>
    </source>
</evidence>
<dbReference type="Pfam" id="PF10502">
    <property type="entry name" value="Peptidase_S26"/>
    <property type="match status" value="1"/>
</dbReference>
<dbReference type="SUPFAM" id="SSF51306">
    <property type="entry name" value="LexA/Signal peptidase"/>
    <property type="match status" value="1"/>
</dbReference>
<dbReference type="PANTHER" id="PTHR43390:SF1">
    <property type="entry name" value="CHLOROPLAST PROCESSING PEPTIDASE"/>
    <property type="match status" value="1"/>
</dbReference>
<evidence type="ECO:0000313" key="5">
    <source>
        <dbReference type="EMBL" id="VAV88402.1"/>
    </source>
</evidence>
<dbReference type="InterPro" id="IPR019757">
    <property type="entry name" value="Pept_S26A_signal_pept_1_Lys-AS"/>
</dbReference>
<feature type="transmembrane region" description="Helical" evidence="3">
    <location>
        <begin position="23"/>
        <end position="42"/>
    </location>
</feature>
<gene>
    <name evidence="5" type="ORF">MNBD_ALPHA02-1929</name>
</gene>
<dbReference type="InterPro" id="IPR036286">
    <property type="entry name" value="LexA/Signal_pep-like_sf"/>
</dbReference>
<accession>A0A3B0R7D8</accession>
<dbReference type="GO" id="GO:0004252">
    <property type="term" value="F:serine-type endopeptidase activity"/>
    <property type="evidence" value="ECO:0007669"/>
    <property type="project" value="InterPro"/>
</dbReference>
<dbReference type="PROSITE" id="PS00760">
    <property type="entry name" value="SPASE_I_2"/>
    <property type="match status" value="1"/>
</dbReference>
<comment type="similarity">
    <text evidence="1">Belongs to the peptidase S26 family.</text>
</comment>
<dbReference type="NCBIfam" id="TIGR02227">
    <property type="entry name" value="sigpep_I_bact"/>
    <property type="match status" value="1"/>
</dbReference>
<feature type="domain" description="Peptidase S26" evidence="4">
    <location>
        <begin position="22"/>
        <end position="232"/>
    </location>
</feature>
<proteinExistence type="inferred from homology"/>
<dbReference type="Gene3D" id="2.10.109.10">
    <property type="entry name" value="Umud Fragment, subunit A"/>
    <property type="match status" value="1"/>
</dbReference>
<sequence length="261" mass="30514">MSDIKAGEGATELQAEKKKEESWISVLIWALLIALVFRTFFFQPFKIPSKSMMDNLLVGDYLLVSKMSYGYSHHSFPFSPNFFSGRVFASPVERGDVVVFRLPREPGIYYIKRIVGLPGDTIQMKKSRLYINGEIIPRERVEDFKIMNEFGQEEVYPKYRETMPNGKSYMTLDNGWFPGGHADDTDIFRVPKGHYFAMGDNRDHSKDSRWKKSDGVGYVPLENIVGRAEVIWVSFDDNARLWEFWKWFPKQRRERMFTSIN</sequence>
<dbReference type="GO" id="GO:0016020">
    <property type="term" value="C:membrane"/>
    <property type="evidence" value="ECO:0007669"/>
    <property type="project" value="InterPro"/>
</dbReference>
<protein>
    <submittedName>
        <fullName evidence="5">Signal peptidase I</fullName>
        <ecNumber evidence="5">3.4.21.89</ecNumber>
    </submittedName>
</protein>
<evidence type="ECO:0000256" key="2">
    <source>
        <dbReference type="ARBA" id="ARBA00022801"/>
    </source>
</evidence>
<dbReference type="EMBL" id="UOED01000033">
    <property type="protein sequence ID" value="VAV88402.1"/>
    <property type="molecule type" value="Genomic_DNA"/>
</dbReference>
<dbReference type="AlphaFoldDB" id="A0A3B0R7D8"/>
<dbReference type="EC" id="3.4.21.89" evidence="5"/>
<reference evidence="5" key="1">
    <citation type="submission" date="2018-06" db="EMBL/GenBank/DDBJ databases">
        <authorList>
            <person name="Zhirakovskaya E."/>
        </authorList>
    </citation>
    <scope>NUCLEOTIDE SEQUENCE</scope>
</reference>
<dbReference type="GO" id="GO:0009003">
    <property type="term" value="F:signal peptidase activity"/>
    <property type="evidence" value="ECO:0007669"/>
    <property type="project" value="UniProtKB-EC"/>
</dbReference>
<keyword evidence="2 5" id="KW-0378">Hydrolase</keyword>
<organism evidence="5">
    <name type="scientific">hydrothermal vent metagenome</name>
    <dbReference type="NCBI Taxonomy" id="652676"/>
    <lineage>
        <taxon>unclassified sequences</taxon>
        <taxon>metagenomes</taxon>
        <taxon>ecological metagenomes</taxon>
    </lineage>
</organism>
<name>A0A3B0R7D8_9ZZZZ</name>
<dbReference type="PRINTS" id="PR00727">
    <property type="entry name" value="LEADERPTASE"/>
</dbReference>
<dbReference type="InterPro" id="IPR019533">
    <property type="entry name" value="Peptidase_S26"/>
</dbReference>
<dbReference type="PANTHER" id="PTHR43390">
    <property type="entry name" value="SIGNAL PEPTIDASE I"/>
    <property type="match status" value="1"/>
</dbReference>